<keyword evidence="3" id="KW-1185">Reference proteome</keyword>
<evidence type="ECO:0000313" key="2">
    <source>
        <dbReference type="EMBL" id="VFQ91029.1"/>
    </source>
</evidence>
<reference evidence="2 3" key="1">
    <citation type="submission" date="2018-04" db="EMBL/GenBank/DDBJ databases">
        <authorList>
            <person name="Vogel A."/>
        </authorList>
    </citation>
    <scope>NUCLEOTIDE SEQUENCE [LARGE SCALE GENOMIC DNA]</scope>
</reference>
<gene>
    <name evidence="2" type="ORF">CCAM_LOCUS32805</name>
</gene>
<sequence length="78" mass="9475">MVKENHNLHELLRQWMRWRNSILTRRHARRLRRRGRGLQRRQGRGLPRSGHSRLARNDYHLEIQYSFLGVDLGMGMTD</sequence>
<organism evidence="2 3">
    <name type="scientific">Cuscuta campestris</name>
    <dbReference type="NCBI Taxonomy" id="132261"/>
    <lineage>
        <taxon>Eukaryota</taxon>
        <taxon>Viridiplantae</taxon>
        <taxon>Streptophyta</taxon>
        <taxon>Embryophyta</taxon>
        <taxon>Tracheophyta</taxon>
        <taxon>Spermatophyta</taxon>
        <taxon>Magnoliopsida</taxon>
        <taxon>eudicotyledons</taxon>
        <taxon>Gunneridae</taxon>
        <taxon>Pentapetalae</taxon>
        <taxon>asterids</taxon>
        <taxon>lamiids</taxon>
        <taxon>Solanales</taxon>
        <taxon>Convolvulaceae</taxon>
        <taxon>Cuscuteae</taxon>
        <taxon>Cuscuta</taxon>
        <taxon>Cuscuta subgen. Grammica</taxon>
        <taxon>Cuscuta sect. Cleistogrammica</taxon>
    </lineage>
</organism>
<name>A0A484MR95_9ASTE</name>
<evidence type="ECO:0000256" key="1">
    <source>
        <dbReference type="SAM" id="MobiDB-lite"/>
    </source>
</evidence>
<proteinExistence type="predicted"/>
<dbReference type="Proteomes" id="UP000595140">
    <property type="component" value="Unassembled WGS sequence"/>
</dbReference>
<feature type="compositionally biased region" description="Basic residues" evidence="1">
    <location>
        <begin position="30"/>
        <end position="43"/>
    </location>
</feature>
<feature type="region of interest" description="Disordered" evidence="1">
    <location>
        <begin position="30"/>
        <end position="52"/>
    </location>
</feature>
<accession>A0A484MR95</accession>
<dbReference type="EMBL" id="OOIL02004257">
    <property type="protein sequence ID" value="VFQ91029.1"/>
    <property type="molecule type" value="Genomic_DNA"/>
</dbReference>
<evidence type="ECO:0000313" key="3">
    <source>
        <dbReference type="Proteomes" id="UP000595140"/>
    </source>
</evidence>
<protein>
    <submittedName>
        <fullName evidence="2">Uncharacterized protein</fullName>
    </submittedName>
</protein>
<dbReference type="AlphaFoldDB" id="A0A484MR95"/>